<evidence type="ECO:0000256" key="4">
    <source>
        <dbReference type="ARBA" id="ARBA00022824"/>
    </source>
</evidence>
<evidence type="ECO:0000256" key="6">
    <source>
        <dbReference type="ARBA" id="ARBA00023180"/>
    </source>
</evidence>
<feature type="region of interest" description="Disordered" evidence="9">
    <location>
        <begin position="170"/>
        <end position="239"/>
    </location>
</feature>
<keyword evidence="5 8" id="KW-0175">Coiled coil</keyword>
<dbReference type="EMBL" id="JADWDJ010000019">
    <property type="protein sequence ID" value="KAG5265519.1"/>
    <property type="molecule type" value="Genomic_DNA"/>
</dbReference>
<evidence type="ECO:0000256" key="3">
    <source>
        <dbReference type="ARBA" id="ARBA00022729"/>
    </source>
</evidence>
<evidence type="ECO:0000256" key="10">
    <source>
        <dbReference type="SAM" id="Phobius"/>
    </source>
</evidence>
<feature type="coiled-coil region" evidence="8">
    <location>
        <begin position="1740"/>
        <end position="1820"/>
    </location>
</feature>
<dbReference type="GO" id="GO:0006888">
    <property type="term" value="P:endoplasmic reticulum to Golgi vesicle-mediated transport"/>
    <property type="evidence" value="ECO:0007669"/>
    <property type="project" value="TreeGrafter"/>
</dbReference>
<dbReference type="GO" id="GO:0005789">
    <property type="term" value="C:endoplasmic reticulum membrane"/>
    <property type="evidence" value="ECO:0007669"/>
    <property type="project" value="UniProtKB-SubCell"/>
</dbReference>
<keyword evidence="14" id="KW-1185">Reference proteome</keyword>
<feature type="region of interest" description="Disordered" evidence="9">
    <location>
        <begin position="984"/>
        <end position="1006"/>
    </location>
</feature>
<feature type="compositionally biased region" description="Basic and acidic residues" evidence="9">
    <location>
        <begin position="354"/>
        <end position="370"/>
    </location>
</feature>
<feature type="compositionally biased region" description="Basic and acidic residues" evidence="9">
    <location>
        <begin position="764"/>
        <end position="786"/>
    </location>
</feature>
<dbReference type="SUPFAM" id="SSF50044">
    <property type="entry name" value="SH3-domain"/>
    <property type="match status" value="1"/>
</dbReference>
<evidence type="ECO:0000256" key="9">
    <source>
        <dbReference type="SAM" id="MobiDB-lite"/>
    </source>
</evidence>
<feature type="region of interest" description="Disordered" evidence="9">
    <location>
        <begin position="327"/>
        <end position="393"/>
    </location>
</feature>
<dbReference type="GO" id="GO:0009306">
    <property type="term" value="P:protein secretion"/>
    <property type="evidence" value="ECO:0007669"/>
    <property type="project" value="TreeGrafter"/>
</dbReference>
<reference evidence="13" key="1">
    <citation type="submission" date="2020-10" db="EMBL/GenBank/DDBJ databases">
        <title>Chromosome-scale genome assembly of the Allis shad, Alosa alosa.</title>
        <authorList>
            <person name="Margot Z."/>
            <person name="Christophe K."/>
            <person name="Cabau C."/>
            <person name="Louis A."/>
            <person name="Berthelot C."/>
            <person name="Parey E."/>
            <person name="Roest Crollius H."/>
            <person name="Montfort J."/>
            <person name="Robinson-Rechavi M."/>
            <person name="Bucao C."/>
            <person name="Bouchez O."/>
            <person name="Gislard M."/>
            <person name="Lluch J."/>
            <person name="Milhes M."/>
            <person name="Lampietro C."/>
            <person name="Lopez Roques C."/>
            <person name="Donnadieu C."/>
            <person name="Braasch I."/>
            <person name="Desvignes T."/>
            <person name="Postlethwait J."/>
            <person name="Bobe J."/>
            <person name="Guiguen Y."/>
        </authorList>
    </citation>
    <scope>NUCLEOTIDE SEQUENCE</scope>
    <source>
        <strain evidence="13">M-15738</strain>
        <tissue evidence="13">Blood</tissue>
    </source>
</reference>
<feature type="region of interest" description="Disordered" evidence="9">
    <location>
        <begin position="1261"/>
        <end position="1280"/>
    </location>
</feature>
<feature type="region of interest" description="Disordered" evidence="9">
    <location>
        <begin position="277"/>
        <end position="311"/>
    </location>
</feature>
<feature type="region of interest" description="Disordered" evidence="9">
    <location>
        <begin position="1605"/>
        <end position="1631"/>
    </location>
</feature>
<comment type="subcellular location">
    <subcellularLocation>
        <location evidence="1">Endoplasmic reticulum membrane</location>
        <topology evidence="1">Single-pass membrane protein</topology>
    </subcellularLocation>
</comment>
<dbReference type="PANTHER" id="PTHR23158:SF38">
    <property type="entry name" value="MELANOMA INHIBITORY ACTIVITY PROTEIN 2"/>
    <property type="match status" value="1"/>
</dbReference>
<keyword evidence="10" id="KW-1133">Transmembrane helix</keyword>
<feature type="domain" description="SH3" evidence="12">
    <location>
        <begin position="49"/>
        <end position="111"/>
    </location>
</feature>
<feature type="compositionally biased region" description="Basic and acidic residues" evidence="9">
    <location>
        <begin position="707"/>
        <end position="720"/>
    </location>
</feature>
<keyword evidence="3 11" id="KW-0732">Signal</keyword>
<keyword evidence="2 7" id="KW-0728">SH3 domain</keyword>
<feature type="compositionally biased region" description="Polar residues" evidence="9">
    <location>
        <begin position="994"/>
        <end position="1006"/>
    </location>
</feature>
<protein>
    <recommendedName>
        <fullName evidence="12">SH3 domain-containing protein</fullName>
    </recommendedName>
</protein>
<feature type="region of interest" description="Disordered" evidence="9">
    <location>
        <begin position="536"/>
        <end position="638"/>
    </location>
</feature>
<feature type="compositionally biased region" description="Basic and acidic residues" evidence="9">
    <location>
        <begin position="599"/>
        <end position="638"/>
    </location>
</feature>
<gene>
    <name evidence="13" type="ORF">AALO_G00243390</name>
</gene>
<feature type="coiled-coil region" evidence="8">
    <location>
        <begin position="1638"/>
        <end position="1700"/>
    </location>
</feature>
<feature type="compositionally biased region" description="Polar residues" evidence="9">
    <location>
        <begin position="1188"/>
        <end position="1198"/>
    </location>
</feature>
<dbReference type="GO" id="GO:0070971">
    <property type="term" value="C:endoplasmic reticulum exit site"/>
    <property type="evidence" value="ECO:0007669"/>
    <property type="project" value="TreeGrafter"/>
</dbReference>
<dbReference type="SMART" id="SM00326">
    <property type="entry name" value="SH3"/>
    <property type="match status" value="1"/>
</dbReference>
<feature type="coiled-coil region" evidence="8">
    <location>
        <begin position="1448"/>
        <end position="1580"/>
    </location>
</feature>
<dbReference type="InterPro" id="IPR051500">
    <property type="entry name" value="cTAGE_MIA/OTOR"/>
</dbReference>
<evidence type="ECO:0000313" key="13">
    <source>
        <dbReference type="EMBL" id="KAG5265519.1"/>
    </source>
</evidence>
<dbReference type="PANTHER" id="PTHR23158">
    <property type="entry name" value="MELANOMA INHIBITORY ACTIVITY-RELATED"/>
    <property type="match status" value="1"/>
</dbReference>
<accession>A0AAV6FRP2</accession>
<evidence type="ECO:0000259" key="12">
    <source>
        <dbReference type="PROSITE" id="PS50002"/>
    </source>
</evidence>
<feature type="compositionally biased region" description="Basic and acidic residues" evidence="9">
    <location>
        <begin position="802"/>
        <end position="831"/>
    </location>
</feature>
<feature type="region of interest" description="Disordered" evidence="9">
    <location>
        <begin position="1111"/>
        <end position="1139"/>
    </location>
</feature>
<feature type="chain" id="PRO_5043652668" description="SH3 domain-containing protein" evidence="11">
    <location>
        <begin position="36"/>
        <end position="2037"/>
    </location>
</feature>
<evidence type="ECO:0000256" key="2">
    <source>
        <dbReference type="ARBA" id="ARBA00022443"/>
    </source>
</evidence>
<feature type="transmembrane region" description="Helical" evidence="10">
    <location>
        <begin position="1369"/>
        <end position="1390"/>
    </location>
</feature>
<feature type="compositionally biased region" description="Pro residues" evidence="9">
    <location>
        <begin position="2017"/>
        <end position="2028"/>
    </location>
</feature>
<feature type="region of interest" description="Disordered" evidence="9">
    <location>
        <begin position="1216"/>
        <end position="1248"/>
    </location>
</feature>
<evidence type="ECO:0000256" key="11">
    <source>
        <dbReference type="SAM" id="SignalP"/>
    </source>
</evidence>
<feature type="region of interest" description="Disordered" evidence="9">
    <location>
        <begin position="1157"/>
        <end position="1198"/>
    </location>
</feature>
<dbReference type="Pfam" id="PF07653">
    <property type="entry name" value="SH3_2"/>
    <property type="match status" value="1"/>
</dbReference>
<dbReference type="PROSITE" id="PS50002">
    <property type="entry name" value="SH3"/>
    <property type="match status" value="1"/>
</dbReference>
<feature type="compositionally biased region" description="Polar residues" evidence="9">
    <location>
        <begin position="924"/>
        <end position="942"/>
    </location>
</feature>
<dbReference type="GO" id="GO:0035459">
    <property type="term" value="P:vesicle cargo loading"/>
    <property type="evidence" value="ECO:0007669"/>
    <property type="project" value="TreeGrafter"/>
</dbReference>
<evidence type="ECO:0000256" key="1">
    <source>
        <dbReference type="ARBA" id="ARBA00004389"/>
    </source>
</evidence>
<feature type="region of interest" description="Disordered" evidence="9">
    <location>
        <begin position="914"/>
        <end position="963"/>
    </location>
</feature>
<keyword evidence="10" id="KW-0472">Membrane</keyword>
<feature type="compositionally biased region" description="Pro residues" evidence="9">
    <location>
        <begin position="1917"/>
        <end position="1959"/>
    </location>
</feature>
<evidence type="ECO:0000256" key="5">
    <source>
        <dbReference type="ARBA" id="ARBA00023054"/>
    </source>
</evidence>
<feature type="compositionally biased region" description="Basic and acidic residues" evidence="9">
    <location>
        <begin position="277"/>
        <end position="286"/>
    </location>
</feature>
<comment type="caution">
    <text evidence="13">The sequence shown here is derived from an EMBL/GenBank/DDBJ whole genome shotgun (WGS) entry which is preliminary data.</text>
</comment>
<evidence type="ECO:0000313" key="14">
    <source>
        <dbReference type="Proteomes" id="UP000823561"/>
    </source>
</evidence>
<evidence type="ECO:0000256" key="7">
    <source>
        <dbReference type="PROSITE-ProRule" id="PRU00192"/>
    </source>
</evidence>
<feature type="region of interest" description="Disordered" evidence="9">
    <location>
        <begin position="1828"/>
        <end position="2037"/>
    </location>
</feature>
<feature type="signal peptide" evidence="11">
    <location>
        <begin position="1"/>
        <end position="35"/>
    </location>
</feature>
<feature type="compositionally biased region" description="Basic and acidic residues" evidence="9">
    <location>
        <begin position="879"/>
        <end position="889"/>
    </location>
</feature>
<feature type="compositionally biased region" description="Basic and acidic residues" evidence="9">
    <location>
        <begin position="1125"/>
        <end position="1139"/>
    </location>
</feature>
<proteinExistence type="predicted"/>
<keyword evidence="4" id="KW-0256">Endoplasmic reticulum</keyword>
<dbReference type="Gene3D" id="2.30.30.40">
    <property type="entry name" value="SH3 Domains"/>
    <property type="match status" value="1"/>
</dbReference>
<feature type="region of interest" description="Disordered" evidence="9">
    <location>
        <begin position="432"/>
        <end position="456"/>
    </location>
</feature>
<name>A0AAV6FRP2_9TELE</name>
<feature type="compositionally biased region" description="Polar residues" evidence="9">
    <location>
        <begin position="197"/>
        <end position="206"/>
    </location>
</feature>
<organism evidence="13 14">
    <name type="scientific">Alosa alosa</name>
    <name type="common">allis shad</name>
    <dbReference type="NCBI Taxonomy" id="278164"/>
    <lineage>
        <taxon>Eukaryota</taxon>
        <taxon>Metazoa</taxon>
        <taxon>Chordata</taxon>
        <taxon>Craniata</taxon>
        <taxon>Vertebrata</taxon>
        <taxon>Euteleostomi</taxon>
        <taxon>Actinopterygii</taxon>
        <taxon>Neopterygii</taxon>
        <taxon>Teleostei</taxon>
        <taxon>Clupei</taxon>
        <taxon>Clupeiformes</taxon>
        <taxon>Clupeoidei</taxon>
        <taxon>Clupeidae</taxon>
        <taxon>Alosa</taxon>
    </lineage>
</organism>
<dbReference type="Proteomes" id="UP000823561">
    <property type="component" value="Chromosome 19"/>
</dbReference>
<feature type="region of interest" description="Disordered" evidence="9">
    <location>
        <begin position="672"/>
        <end position="895"/>
    </location>
</feature>
<dbReference type="InterPro" id="IPR036028">
    <property type="entry name" value="SH3-like_dom_sf"/>
</dbReference>
<sequence>MAIFIRTVHTTAKSQVCLWIWLGLFLIMFPNKSRGLSDLKTCGDSECETLMSRVLATKNFKAPDCRFLSFRKGDVIFVYHKLAGKRDDLWAGSRDKEFGYFPKDAIKVDEIHVSKEKEMTLPTEKFDFFCIDEHGEVMEIDDPEEYKEQHPENEEIISNKEELHDTSETADIFQPSASNNKDTDQTEDLSNEVAQEASAQGGSSWIGSAVTGWFGTPDKNNADSDNLDDNTPGNYEKQDTFRKRKLALDDEQLEEKSTMFGWIRGDLTNVLGYGEKQAEKDADNTQRADGGVQPGEERPAEEQDAQSGQYSSWLNIGIGDVLKFGGGGETADTDKTMELSQGQGSGILSEGELTESKRTTDPVEKIKETETTDTATDSVITAGDEGSLESHKASLKDMQKEYINEEADEKAEADGWYDAMYNITAGYYTNSTEEEHSENGVPLSKIEDLENMPVPETTRDTDMAEILYPSDGLPSALGNASTQTKADMVHDNDEIQIKQESEENLVKDDFSAEGEKMSLDNDRHRKHLIEDVGDIDDQKTLSEERDESFCPVESQTKYGKNMENMETTTISQTESEEKVDLSVQYEKNDETSEVSLTQKETHQSGDRSNHDTADSTRHTDVSDDLLHESEMAEGTYEKISHSLQSDLVSAVTYTKEVTPNQSGSTQFEEITEALSGLSEASFERDNNSDPDVATSNQASVELGKASQPEDKQHVIDKDTQECNDESNIDSDKTEQSQEYVLPEESTEVLKMSQSQESEETQSLDQEREQELREPKKTTEDQPKQNDEILEAESVELTADVTSSDHTEEKQDNEAQEKPLDQDGEQELRETASSDFNTKVTDNSEAKKTTEDQPKQNEESLETESVELTADVTPSEETEEKQVNEEKFNILDDTDLSMVDMTNDAQQEVLNESMTELNTERTQAESDTLSTQLYEDGTNQNSSSEERLERVDPISSESINDDPVSVILNETETDADFSQTVAEMLKEDETESETIDASGNSDTPTQNLEHQSALYTNDEKEKFHTSEDNTLSPRERVIEDTYMVADLTSATITPSPNSKTMTEEQQTVESEFEVTASGQMEVQEKHVKDVKEVVDPETTTAVMNGHLDLVELGEDHDNDAPSPHEQSTEHIPTDDLIREDEKNSGWYNSVYDRFTGIYSGRTQPGDGRRDAVSPSNTAETPTPEGITNEEGTVGTQESQSLFSVGGLSSVFESFASKPQTDTAGDRENDQRNEEQPLEESHTDLECVQGTCTSVTENEKATFKDGEIAGEIQDPTPFKDKADNVQDVSYHIHAENGDTAVSDHNPTMKDHGYQNSEGTKSERLTEGAYKSVTTAEITKGFADVVKWFLVVSSLPDDLKPGPDLYGMPWEAVIFTAVLGLFILLLFSCRFYFSVKSRLYARREGKLAQKVAEAIEEKCKVLQQFSEAQKEYDKMKAIAENGGLLADLEEKQKLESMTRQIRESNAQLEKDLERLTENLNTQKAQRMKEEQQLADLQETIKTLEDEAKDLKSQMEQATTTLKIHNMNSERLQKKLQASREENVMLTESTQQLSQEAEGWSERLAELEDEMKMCESNHRRMQEDCANKDERIKSLTECLLQMKDWDSELEDEANGDGSSMETENGDETDHHQKQKIQKLIYAAKLNANLRSLEEDKNRVVAKLSDEIKAKEDLQEGIEQLQRQKDQLKAESSTFSSESQKLQQKLAIMTEMYHENELKLHRMLTVEEKERLQKEEKLTKADMKITLAAEELSNYKVRAEELGEELDKTNQAYQNQIASHEKKAHDNWLAARAADRDLGDIKRENAHLRQKLTDYQFKLEVLEKDPFALDAPGRPLFRGERSPFGPSPLGRPASETRAFLSPPTLMDGPPRLSPQFPMGPGGRVSRGLVEPPGAGGDFERSGGPHSDSGSLSPTWERERRGPPGPLPPPGHPYPEPGPPFRRPPPGAFPMGPLPPRPPFPPEGVPPHSFGPGPFHPSDRPDSSFAGNSTGISEAESRDASLMSAPGDLRMLPEAEMRMGPPGMGPPGMGPPGPAGNGPPLSA</sequence>
<feature type="compositionally biased region" description="Basic and acidic residues" evidence="9">
    <location>
        <begin position="1222"/>
        <end position="1243"/>
    </location>
</feature>
<evidence type="ECO:0000256" key="8">
    <source>
        <dbReference type="SAM" id="Coils"/>
    </source>
</evidence>
<feature type="compositionally biased region" description="Basic and acidic residues" evidence="9">
    <location>
        <begin position="841"/>
        <end position="857"/>
    </location>
</feature>
<dbReference type="InterPro" id="IPR001452">
    <property type="entry name" value="SH3_domain"/>
</dbReference>
<keyword evidence="6" id="KW-0325">Glycoprotein</keyword>
<keyword evidence="10" id="KW-0812">Transmembrane</keyword>
<feature type="compositionally biased region" description="Basic and acidic residues" evidence="9">
    <location>
        <begin position="575"/>
        <end position="590"/>
    </location>
</feature>